<keyword evidence="5" id="KW-1185">Reference proteome</keyword>
<name>A0A4Y9SKY9_9BURK</name>
<dbReference type="InterPro" id="IPR011042">
    <property type="entry name" value="6-blade_b-propeller_TolB-like"/>
</dbReference>
<feature type="repeat" description="NHL" evidence="2">
    <location>
        <begin position="600"/>
        <end position="630"/>
    </location>
</feature>
<keyword evidence="3" id="KW-0732">Signal</keyword>
<keyword evidence="1" id="KW-0677">Repeat</keyword>
<dbReference type="PROSITE" id="PS51125">
    <property type="entry name" value="NHL"/>
    <property type="match status" value="1"/>
</dbReference>
<dbReference type="Gene3D" id="2.120.10.30">
    <property type="entry name" value="TolB, C-terminal domain"/>
    <property type="match status" value="6"/>
</dbReference>
<evidence type="ECO:0000256" key="1">
    <source>
        <dbReference type="ARBA" id="ARBA00022737"/>
    </source>
</evidence>
<feature type="chain" id="PRO_5021234338" description="Gluconolaconase" evidence="3">
    <location>
        <begin position="17"/>
        <end position="681"/>
    </location>
</feature>
<evidence type="ECO:0000256" key="3">
    <source>
        <dbReference type="SAM" id="SignalP"/>
    </source>
</evidence>
<gene>
    <name evidence="4" type="ORF">E4L96_08210</name>
</gene>
<evidence type="ECO:0000313" key="5">
    <source>
        <dbReference type="Proteomes" id="UP000298438"/>
    </source>
</evidence>
<dbReference type="OrthoDB" id="9774579at2"/>
<comment type="caution">
    <text evidence="4">The sequence shown here is derived from an EMBL/GenBank/DDBJ whole genome shotgun (WGS) entry which is preliminary data.</text>
</comment>
<sequence>MRFLPILLAASLLALASCGGGSSSQPPPPPPPPPVTAACVPANYTGTPDLILLAGNMGPFGYSVDAPAPYALFDSPMGLASDGQGGVYITDIDSQNIRRLRNGVVTTVAGRANLQGGVSPSGDYKDGTGQEAGFQNPRNAVVGPDGNLFVSDAWAGTIRKVTPAGVVTTFAGRVDEHTQVDGPLATARFENPDALAADADGNIYVADAGTVRVIGRDGQVRTLAGAPGERVVRDGPVATARFGTVAGIAVTASGALFVTDTNTVRRLADGKVTTLAGVPNDLTRYANGTGAEARFYFASGIVADPDGTLYVAQFGAIRRVTPEGVVSTLAGGPETGYADGTGAAAQFTGLSGLVPDGTGALLVADTQNRMIRRVTKAGEVATVAGVARVVGHADGTGAAASFDNPTGIFAECSGQFLVADGNVRRVTGTGAVTTVTDISADHVVTGLDGRVVANGYVGGDVNIPALLKTSASGTTILAYWAPGRMAYDGQGNLYFISGTQVKKLTPDGQVTVLAGSDQSMSFRPTHADGTGESAAFAGLAGLAVDKAGNVFVSESRVWWKPEFFPAANLRKITPAGVVTTVAGAFGQPGNVDGTASTARFSNPQGLAFDDRGNLYIADTGNNAIRKMAPDGTVSTVVARYATFVPGPLSQASVLAPRWIAINGNTMAITAQQGVLLLRGLH</sequence>
<dbReference type="Proteomes" id="UP000298438">
    <property type="component" value="Unassembled WGS sequence"/>
</dbReference>
<evidence type="ECO:0000313" key="4">
    <source>
        <dbReference type="EMBL" id="TFW22253.1"/>
    </source>
</evidence>
<dbReference type="RefSeq" id="WP_135206726.1">
    <property type="nucleotide sequence ID" value="NZ_SPVF01000108.1"/>
</dbReference>
<evidence type="ECO:0000256" key="2">
    <source>
        <dbReference type="PROSITE-ProRule" id="PRU00504"/>
    </source>
</evidence>
<dbReference type="AlphaFoldDB" id="A0A4Y9SKY9"/>
<dbReference type="InterPro" id="IPR001258">
    <property type="entry name" value="NHL_repeat"/>
</dbReference>
<organism evidence="4 5">
    <name type="scientific">Zemynaea arenosa</name>
    <dbReference type="NCBI Taxonomy" id="2561931"/>
    <lineage>
        <taxon>Bacteria</taxon>
        <taxon>Pseudomonadati</taxon>
        <taxon>Pseudomonadota</taxon>
        <taxon>Betaproteobacteria</taxon>
        <taxon>Burkholderiales</taxon>
        <taxon>Oxalobacteraceae</taxon>
        <taxon>Telluria group</taxon>
        <taxon>Zemynaea</taxon>
    </lineage>
</organism>
<evidence type="ECO:0008006" key="6">
    <source>
        <dbReference type="Google" id="ProtNLM"/>
    </source>
</evidence>
<dbReference type="SUPFAM" id="SSF101898">
    <property type="entry name" value="NHL repeat"/>
    <property type="match status" value="2"/>
</dbReference>
<dbReference type="Pfam" id="PF01436">
    <property type="entry name" value="NHL"/>
    <property type="match status" value="1"/>
</dbReference>
<dbReference type="PANTHER" id="PTHR13833">
    <property type="match status" value="1"/>
</dbReference>
<dbReference type="EMBL" id="SPVF01000108">
    <property type="protein sequence ID" value="TFW22253.1"/>
    <property type="molecule type" value="Genomic_DNA"/>
</dbReference>
<accession>A0A4Y9SKY9</accession>
<proteinExistence type="predicted"/>
<reference evidence="4 5" key="1">
    <citation type="submission" date="2019-03" db="EMBL/GenBank/DDBJ databases">
        <title>Draft Genome Sequence of Massilia arenosa sp. nov., a Novel Massilia Species Isolated from a Sandy-loam Maize Soil.</title>
        <authorList>
            <person name="Raths R."/>
            <person name="Peta V."/>
            <person name="Bucking H."/>
        </authorList>
    </citation>
    <scope>NUCLEOTIDE SEQUENCE [LARGE SCALE GENOMIC DNA]</scope>
    <source>
        <strain evidence="4 5">MC02</strain>
    </source>
</reference>
<dbReference type="PROSITE" id="PS51257">
    <property type="entry name" value="PROKAR_LIPOPROTEIN"/>
    <property type="match status" value="1"/>
</dbReference>
<protein>
    <recommendedName>
        <fullName evidence="6">Gluconolaconase</fullName>
    </recommendedName>
</protein>
<dbReference type="PANTHER" id="PTHR13833:SF71">
    <property type="entry name" value="NHL DOMAIN-CONTAINING PROTEIN"/>
    <property type="match status" value="1"/>
</dbReference>
<feature type="signal peptide" evidence="3">
    <location>
        <begin position="1"/>
        <end position="16"/>
    </location>
</feature>